<feature type="chain" id="PRO_5009269862" evidence="1">
    <location>
        <begin position="28"/>
        <end position="361"/>
    </location>
</feature>
<accession>A0A1H2BEC2</accession>
<dbReference type="InterPro" id="IPR052159">
    <property type="entry name" value="Competence_DNA_uptake"/>
</dbReference>
<proteinExistence type="predicted"/>
<dbReference type="EMBL" id="LT629740">
    <property type="protein sequence ID" value="SDT56146.1"/>
    <property type="molecule type" value="Genomic_DNA"/>
</dbReference>
<dbReference type="OrthoDB" id="9761531at2"/>
<keyword evidence="3" id="KW-1185">Reference proteome</keyword>
<sequence>MKQQCDQLLRHVAVICLLLLSSLAAQPQSVVIHHIDVGQGDATFIVARDGAGNISRTVLIDGGLKRCGQTIINYLTGTLHITHINAVIASHYDNDHVGGLAVILTNAVGIVIDSVFDRGDILFPHPAKGAAYRTAAIAYGNRRATLIPGKSLVLFYDNTGGTHTIQLSCLCVNGSVYNPNGNFNAVSTIANPDENDLSTGFLLTYGKFRYLTCGDIGGKHGQQAGTCAGTYGCNFADLETNVIGQSGPVSAYKINHHGSRCSTNAAWVSGAKAAVAIISSGRNGTYKHPRPEVIALLQTDPDMQAYYMTSEQDYYQRLGNKGVLNNPHQPAIDLSVQKETNHVDITTTCNFSVGAQVYTIN</sequence>
<keyword evidence="1" id="KW-0732">Signal</keyword>
<dbReference type="GO" id="GO:0016787">
    <property type="term" value="F:hydrolase activity"/>
    <property type="evidence" value="ECO:0007669"/>
    <property type="project" value="UniProtKB-KW"/>
</dbReference>
<gene>
    <name evidence="2" type="ORF">SAMN05216490_4051</name>
</gene>
<dbReference type="AlphaFoldDB" id="A0A1H2BEC2"/>
<keyword evidence="2" id="KW-0378">Hydrolase</keyword>
<name>A0A1H2BEC2_MUCMA</name>
<dbReference type="PANTHER" id="PTHR30619:SF1">
    <property type="entry name" value="RECOMBINATION PROTEIN 2"/>
    <property type="match status" value="1"/>
</dbReference>
<dbReference type="STRING" id="652787.SAMN05216490_4051"/>
<feature type="signal peptide" evidence="1">
    <location>
        <begin position="1"/>
        <end position="27"/>
    </location>
</feature>
<evidence type="ECO:0000313" key="3">
    <source>
        <dbReference type="Proteomes" id="UP000199679"/>
    </source>
</evidence>
<dbReference type="Gene3D" id="3.60.15.10">
    <property type="entry name" value="Ribonuclease Z/Hydroxyacylglutathione hydrolase-like"/>
    <property type="match status" value="1"/>
</dbReference>
<organism evidence="2 3">
    <name type="scientific">Mucilaginibacter mallensis</name>
    <dbReference type="NCBI Taxonomy" id="652787"/>
    <lineage>
        <taxon>Bacteria</taxon>
        <taxon>Pseudomonadati</taxon>
        <taxon>Bacteroidota</taxon>
        <taxon>Sphingobacteriia</taxon>
        <taxon>Sphingobacteriales</taxon>
        <taxon>Sphingobacteriaceae</taxon>
        <taxon>Mucilaginibacter</taxon>
    </lineage>
</organism>
<dbReference type="SUPFAM" id="SSF56281">
    <property type="entry name" value="Metallo-hydrolase/oxidoreductase"/>
    <property type="match status" value="1"/>
</dbReference>
<dbReference type="InterPro" id="IPR036866">
    <property type="entry name" value="RibonucZ/Hydroxyglut_hydro"/>
</dbReference>
<protein>
    <submittedName>
        <fullName evidence="2">Metal-dependent hydrolase, beta-lactamase superfamily II</fullName>
    </submittedName>
</protein>
<dbReference type="PANTHER" id="PTHR30619">
    <property type="entry name" value="DNA INTERNALIZATION/COMPETENCE PROTEIN COMEC/REC2"/>
    <property type="match status" value="1"/>
</dbReference>
<evidence type="ECO:0000313" key="2">
    <source>
        <dbReference type="EMBL" id="SDT56146.1"/>
    </source>
</evidence>
<dbReference type="Proteomes" id="UP000199679">
    <property type="component" value="Chromosome I"/>
</dbReference>
<reference evidence="2 3" key="1">
    <citation type="submission" date="2016-10" db="EMBL/GenBank/DDBJ databases">
        <authorList>
            <person name="de Groot N.N."/>
        </authorList>
    </citation>
    <scope>NUCLEOTIDE SEQUENCE [LARGE SCALE GENOMIC DNA]</scope>
    <source>
        <strain evidence="2 3">MP1X4</strain>
    </source>
</reference>
<evidence type="ECO:0000256" key="1">
    <source>
        <dbReference type="SAM" id="SignalP"/>
    </source>
</evidence>
<dbReference type="RefSeq" id="WP_091377269.1">
    <property type="nucleotide sequence ID" value="NZ_LT629740.1"/>
</dbReference>